<protein>
    <submittedName>
        <fullName evidence="4">Anthocyanidin 5,3-O-glucosyltransferase-like</fullName>
    </submittedName>
</protein>
<dbReference type="PANTHER" id="PTHR48048:SF13">
    <property type="entry name" value="GLYCOSYLTRANSFERASE"/>
    <property type="match status" value="1"/>
</dbReference>
<accession>A0A6P5FNB3</accession>
<feature type="compositionally biased region" description="Basic and acidic residues" evidence="2">
    <location>
        <begin position="74"/>
        <end position="85"/>
    </location>
</feature>
<feature type="region of interest" description="Disordered" evidence="2">
    <location>
        <begin position="104"/>
        <end position="125"/>
    </location>
</feature>
<dbReference type="Proteomes" id="UP000515123">
    <property type="component" value="Linkage group 10"/>
</dbReference>
<feature type="compositionally biased region" description="Basic and acidic residues" evidence="2">
    <location>
        <begin position="1"/>
        <end position="11"/>
    </location>
</feature>
<keyword evidence="1" id="KW-0808">Transferase</keyword>
<reference evidence="4" key="2">
    <citation type="submission" date="2025-08" db="UniProtKB">
        <authorList>
            <consortium name="RefSeq"/>
        </authorList>
    </citation>
    <scope>IDENTIFICATION</scope>
    <source>
        <tissue evidence="4">Leaf</tissue>
    </source>
</reference>
<feature type="compositionally biased region" description="Basic and acidic residues" evidence="2">
    <location>
        <begin position="460"/>
        <end position="480"/>
    </location>
</feature>
<feature type="region of interest" description="Disordered" evidence="2">
    <location>
        <begin position="422"/>
        <end position="480"/>
    </location>
</feature>
<dbReference type="CDD" id="cd03784">
    <property type="entry name" value="GT1_Gtf-like"/>
    <property type="match status" value="1"/>
</dbReference>
<keyword evidence="3" id="KW-1185">Reference proteome</keyword>
<dbReference type="AlphaFoldDB" id="A0A6P5FNB3"/>
<dbReference type="SUPFAM" id="SSF53756">
    <property type="entry name" value="UDP-Glycosyltransferase/glycogen phosphorylase"/>
    <property type="match status" value="1"/>
</dbReference>
<organism evidence="3 4">
    <name type="scientific">Ananas comosus</name>
    <name type="common">Pineapple</name>
    <name type="synonym">Ananas ananas</name>
    <dbReference type="NCBI Taxonomy" id="4615"/>
    <lineage>
        <taxon>Eukaryota</taxon>
        <taxon>Viridiplantae</taxon>
        <taxon>Streptophyta</taxon>
        <taxon>Embryophyta</taxon>
        <taxon>Tracheophyta</taxon>
        <taxon>Spermatophyta</taxon>
        <taxon>Magnoliopsida</taxon>
        <taxon>Liliopsida</taxon>
        <taxon>Poales</taxon>
        <taxon>Bromeliaceae</taxon>
        <taxon>Bromelioideae</taxon>
        <taxon>Ananas</taxon>
    </lineage>
</organism>
<gene>
    <name evidence="4" type="primary">LOC109716217</name>
</gene>
<dbReference type="GO" id="GO:0035251">
    <property type="term" value="F:UDP-glucosyltransferase activity"/>
    <property type="evidence" value="ECO:0007669"/>
    <property type="project" value="InterPro"/>
</dbReference>
<name>A0A6P5FNB3_ANACO</name>
<feature type="region of interest" description="Disordered" evidence="2">
    <location>
        <begin position="347"/>
        <end position="373"/>
    </location>
</feature>
<dbReference type="InterPro" id="IPR050481">
    <property type="entry name" value="UDP-glycosyltransf_plant"/>
</dbReference>
<evidence type="ECO:0000256" key="1">
    <source>
        <dbReference type="ARBA" id="ARBA00022679"/>
    </source>
</evidence>
<dbReference type="PANTHER" id="PTHR48048">
    <property type="entry name" value="GLYCOSYLTRANSFERASE"/>
    <property type="match status" value="1"/>
</dbReference>
<feature type="compositionally biased region" description="Basic residues" evidence="2">
    <location>
        <begin position="113"/>
        <end position="125"/>
    </location>
</feature>
<dbReference type="Gene3D" id="3.40.50.2000">
    <property type="entry name" value="Glycogen Phosphorylase B"/>
    <property type="match status" value="2"/>
</dbReference>
<feature type="compositionally biased region" description="Low complexity" evidence="2">
    <location>
        <begin position="430"/>
        <end position="447"/>
    </location>
</feature>
<proteinExistence type="predicted"/>
<evidence type="ECO:0000313" key="3">
    <source>
        <dbReference type="Proteomes" id="UP000515123"/>
    </source>
</evidence>
<sequence>MQIRPSRRDPSLPDPAGADPSPDPAQRRIRGRIRPSRQDPSLPDPAGADPCPDLAQRRIRGRIRQSRSPPARIRPRERFAGENPAKREIRAEWFREKNQERGRERNLYEKKGTARTRGRGCGRRRRAPAPALAAHAGLRSLSPSPRALVLDFFCMNALDVAAELALPAYFLFTSSASALAVFLHLPVLHARSAKCFRELGAEPLRVPGVPPLPADHMPLPILDRADEAYEGFLGHSRRLARCAGIVVNTSRSLEPRAVDALIAAGLCVPDHERPRPTPPVYCVGPLVKSSDRTRGRGEECLAWLNSQPKASIVFLCFGSVGRFSAAQLKELTKGIEKSGHRFLWVVRSPPSDDNDDPEKRFLPPPEPDLEKLLPEGFPYRTRERGMVVQSWAPQREVLAHESVGGLGYDIAPLRAAVPAPRRAAGELRGGPRPAALGGAPPATPLRGPRGDGVGDPITAGEERPEAVDAFQKPKVERVEN</sequence>
<dbReference type="OrthoDB" id="5835829at2759"/>
<dbReference type="InterPro" id="IPR002213">
    <property type="entry name" value="UDP_glucos_trans"/>
</dbReference>
<feature type="region of interest" description="Disordered" evidence="2">
    <location>
        <begin position="1"/>
        <end position="85"/>
    </location>
</feature>
<reference evidence="3" key="1">
    <citation type="journal article" date="2015" name="Nat. Genet.">
        <title>The pineapple genome and the evolution of CAM photosynthesis.</title>
        <authorList>
            <person name="Ming R."/>
            <person name="VanBuren R."/>
            <person name="Wai C.M."/>
            <person name="Tang H."/>
            <person name="Schatz M.C."/>
            <person name="Bowers J.E."/>
            <person name="Lyons E."/>
            <person name="Wang M.L."/>
            <person name="Chen J."/>
            <person name="Biggers E."/>
            <person name="Zhang J."/>
            <person name="Huang L."/>
            <person name="Zhang L."/>
            <person name="Miao W."/>
            <person name="Zhang J."/>
            <person name="Ye Z."/>
            <person name="Miao C."/>
            <person name="Lin Z."/>
            <person name="Wang H."/>
            <person name="Zhou H."/>
            <person name="Yim W.C."/>
            <person name="Priest H.D."/>
            <person name="Zheng C."/>
            <person name="Woodhouse M."/>
            <person name="Edger P.P."/>
            <person name="Guyot R."/>
            <person name="Guo H.B."/>
            <person name="Guo H."/>
            <person name="Zheng G."/>
            <person name="Singh R."/>
            <person name="Sharma A."/>
            <person name="Min X."/>
            <person name="Zheng Y."/>
            <person name="Lee H."/>
            <person name="Gurtowski J."/>
            <person name="Sedlazeck F.J."/>
            <person name="Harkess A."/>
            <person name="McKain M.R."/>
            <person name="Liao Z."/>
            <person name="Fang J."/>
            <person name="Liu J."/>
            <person name="Zhang X."/>
            <person name="Zhang Q."/>
            <person name="Hu W."/>
            <person name="Qin Y."/>
            <person name="Wang K."/>
            <person name="Chen L.Y."/>
            <person name="Shirley N."/>
            <person name="Lin Y.R."/>
            <person name="Liu L.Y."/>
            <person name="Hernandez A.G."/>
            <person name="Wright C.L."/>
            <person name="Bulone V."/>
            <person name="Tuskan G.A."/>
            <person name="Heath K."/>
            <person name="Zee F."/>
            <person name="Moore P.H."/>
            <person name="Sunkar R."/>
            <person name="Leebens-Mack J.H."/>
            <person name="Mockler T."/>
            <person name="Bennetzen J.L."/>
            <person name="Freeling M."/>
            <person name="Sankoff D."/>
            <person name="Paterson A.H."/>
            <person name="Zhu X."/>
            <person name="Yang X."/>
            <person name="Smith J.A."/>
            <person name="Cushman J.C."/>
            <person name="Paull R.E."/>
            <person name="Yu Q."/>
        </authorList>
    </citation>
    <scope>NUCLEOTIDE SEQUENCE [LARGE SCALE GENOMIC DNA]</scope>
    <source>
        <strain evidence="3">cv. F153</strain>
    </source>
</reference>
<evidence type="ECO:0000313" key="4">
    <source>
        <dbReference type="RefSeq" id="XP_020097137.1"/>
    </source>
</evidence>
<dbReference type="GeneID" id="109716217"/>
<evidence type="ECO:0000256" key="2">
    <source>
        <dbReference type="SAM" id="MobiDB-lite"/>
    </source>
</evidence>
<dbReference type="RefSeq" id="XP_020097137.1">
    <property type="nucleotide sequence ID" value="XM_020241548.1"/>
</dbReference>